<gene>
    <name evidence="4" type="ORF">GTI89_18115</name>
</gene>
<feature type="compositionally biased region" description="Low complexity" evidence="1">
    <location>
        <begin position="62"/>
        <end position="80"/>
    </location>
</feature>
<proteinExistence type="predicted"/>
<evidence type="ECO:0000313" key="5">
    <source>
        <dbReference type="Proteomes" id="UP000439965"/>
    </source>
</evidence>
<dbReference type="InterPro" id="IPR027994">
    <property type="entry name" value="WxL_dom"/>
</dbReference>
<evidence type="ECO:0000259" key="3">
    <source>
        <dbReference type="Pfam" id="PF13731"/>
    </source>
</evidence>
<feature type="compositionally biased region" description="Polar residues" evidence="1">
    <location>
        <begin position="124"/>
        <end position="137"/>
    </location>
</feature>
<feature type="compositionally biased region" description="Low complexity" evidence="1">
    <location>
        <begin position="43"/>
        <end position="54"/>
    </location>
</feature>
<reference evidence="4 5" key="1">
    <citation type="submission" date="2019-04" db="EMBL/GenBank/DDBJ databases">
        <title>Step-wise assembly of the neonatal virome modulated by breast feeding.</title>
        <authorList>
            <person name="Liang G."/>
            <person name="Bushman F."/>
        </authorList>
    </citation>
    <scope>NUCLEOTIDE SEQUENCE [LARGE SCALE GENOMIC DNA]</scope>
    <source>
        <strain evidence="4 5">E3404</strain>
    </source>
</reference>
<feature type="region of interest" description="Disordered" evidence="1">
    <location>
        <begin position="112"/>
        <end position="137"/>
    </location>
</feature>
<evidence type="ECO:0000256" key="1">
    <source>
        <dbReference type="SAM" id="MobiDB-lite"/>
    </source>
</evidence>
<name>A0A6I4XQH0_ENTGA</name>
<feature type="region of interest" description="Disordered" evidence="1">
    <location>
        <begin position="37"/>
        <end position="82"/>
    </location>
</feature>
<feature type="chain" id="PRO_5026348615" evidence="2">
    <location>
        <begin position="28"/>
        <end position="137"/>
    </location>
</feature>
<evidence type="ECO:0000256" key="2">
    <source>
        <dbReference type="SAM" id="SignalP"/>
    </source>
</evidence>
<dbReference type="AlphaFoldDB" id="A0A6I4XQH0"/>
<accession>A0A6I4XQH0</accession>
<keyword evidence="2" id="KW-0732">Signal</keyword>
<feature type="non-terminal residue" evidence="4">
    <location>
        <position position="137"/>
    </location>
</feature>
<protein>
    <submittedName>
        <fullName evidence="4">WxL domain-containing protein</fullName>
    </submittedName>
</protein>
<dbReference type="EMBL" id="WVTI01000368">
    <property type="protein sequence ID" value="MXS27961.1"/>
    <property type="molecule type" value="Genomic_DNA"/>
</dbReference>
<comment type="caution">
    <text evidence="4">The sequence shown here is derived from an EMBL/GenBank/DDBJ whole genome shotgun (WGS) entry which is preliminary data.</text>
</comment>
<feature type="domain" description="WxL" evidence="3">
    <location>
        <begin position="31"/>
        <end position="137"/>
    </location>
</feature>
<dbReference type="RefSeq" id="WP_160806464.1">
    <property type="nucleotide sequence ID" value="NZ_WVTI01000368.1"/>
</dbReference>
<dbReference type="Pfam" id="PF13731">
    <property type="entry name" value="WxL"/>
    <property type="match status" value="1"/>
</dbReference>
<dbReference type="Proteomes" id="UP000439965">
    <property type="component" value="Unassembled WGS sequence"/>
</dbReference>
<sequence>MKKTKVMTLMATTTLGALALVPMSALAVDGGEYQTNGAIQFAPNTNPTNPVDPTNPDPDKPITPVDPTDPTGPKPGTAGPLSIDYASSLSFGEQTITSKNMTYYAETQKYKDNAGADQEGPNFVQVSDNRGTETGWT</sequence>
<evidence type="ECO:0000313" key="4">
    <source>
        <dbReference type="EMBL" id="MXS27961.1"/>
    </source>
</evidence>
<feature type="signal peptide" evidence="2">
    <location>
        <begin position="1"/>
        <end position="27"/>
    </location>
</feature>
<organism evidence="4 5">
    <name type="scientific">Enterococcus gallinarum</name>
    <dbReference type="NCBI Taxonomy" id="1353"/>
    <lineage>
        <taxon>Bacteria</taxon>
        <taxon>Bacillati</taxon>
        <taxon>Bacillota</taxon>
        <taxon>Bacilli</taxon>
        <taxon>Lactobacillales</taxon>
        <taxon>Enterococcaceae</taxon>
        <taxon>Enterococcus</taxon>
    </lineage>
</organism>